<feature type="region of interest" description="Disordered" evidence="1">
    <location>
        <begin position="1"/>
        <end position="29"/>
    </location>
</feature>
<gene>
    <name evidence="2" type="ORF">N7537_000859</name>
</gene>
<keyword evidence="3" id="KW-1185">Reference proteome</keyword>
<evidence type="ECO:0000313" key="3">
    <source>
        <dbReference type="Proteomes" id="UP001213799"/>
    </source>
</evidence>
<dbReference type="AlphaFoldDB" id="A0AAD6EFL2"/>
<evidence type="ECO:0000256" key="1">
    <source>
        <dbReference type="SAM" id="MobiDB-lite"/>
    </source>
</evidence>
<reference evidence="2" key="1">
    <citation type="journal article" date="2023" name="IMA Fungus">
        <title>Comparative genomic study of the Penicillium genus elucidates a diverse pangenome and 15 lateral gene transfer events.</title>
        <authorList>
            <person name="Petersen C."/>
            <person name="Sorensen T."/>
            <person name="Nielsen M.R."/>
            <person name="Sondergaard T.E."/>
            <person name="Sorensen J.L."/>
            <person name="Fitzpatrick D.A."/>
            <person name="Frisvad J.C."/>
            <person name="Nielsen K.L."/>
        </authorList>
    </citation>
    <scope>NUCLEOTIDE SEQUENCE</scope>
    <source>
        <strain evidence="2">IBT 12815</strain>
    </source>
</reference>
<proteinExistence type="predicted"/>
<feature type="compositionally biased region" description="Polar residues" evidence="1">
    <location>
        <begin position="64"/>
        <end position="74"/>
    </location>
</feature>
<protein>
    <submittedName>
        <fullName evidence="2">Uncharacterized protein</fullName>
    </submittedName>
</protein>
<dbReference type="RefSeq" id="XP_056756912.1">
    <property type="nucleotide sequence ID" value="XM_056891917.1"/>
</dbReference>
<comment type="caution">
    <text evidence="2">The sequence shown here is derived from an EMBL/GenBank/DDBJ whole genome shotgun (WGS) entry which is preliminary data.</text>
</comment>
<evidence type="ECO:0000313" key="2">
    <source>
        <dbReference type="EMBL" id="KAJ5615745.1"/>
    </source>
</evidence>
<sequence>MLRIPALRDENGRDLLSDGTSSNKSSPAVETEWMSDAIRAFDCVWHDPARRKQPGCFQPGNGGSSRTAVSQNRQTLASDTYPTPYRMIKLEQSHQYWHTMEHPYQLSHDTISQFYSPDCLKEKLLGPENYKDWTGRMKNPEQCGGLWITDADVEEAIHISLSTQRI</sequence>
<dbReference type="EMBL" id="JAQJAE010000001">
    <property type="protein sequence ID" value="KAJ5615745.1"/>
    <property type="molecule type" value="Genomic_DNA"/>
</dbReference>
<name>A0AAD6EFL2_9EURO</name>
<feature type="region of interest" description="Disordered" evidence="1">
    <location>
        <begin position="54"/>
        <end position="74"/>
    </location>
</feature>
<reference evidence="2" key="2">
    <citation type="submission" date="2023-01" db="EMBL/GenBank/DDBJ databases">
        <authorList>
            <person name="Petersen C."/>
        </authorList>
    </citation>
    <scope>NUCLEOTIDE SEQUENCE</scope>
    <source>
        <strain evidence="2">IBT 12815</strain>
    </source>
</reference>
<feature type="compositionally biased region" description="Polar residues" evidence="1">
    <location>
        <begin position="18"/>
        <end position="28"/>
    </location>
</feature>
<organism evidence="2 3">
    <name type="scientific">Penicillium hordei</name>
    <dbReference type="NCBI Taxonomy" id="40994"/>
    <lineage>
        <taxon>Eukaryota</taxon>
        <taxon>Fungi</taxon>
        <taxon>Dikarya</taxon>
        <taxon>Ascomycota</taxon>
        <taxon>Pezizomycotina</taxon>
        <taxon>Eurotiomycetes</taxon>
        <taxon>Eurotiomycetidae</taxon>
        <taxon>Eurotiales</taxon>
        <taxon>Aspergillaceae</taxon>
        <taxon>Penicillium</taxon>
    </lineage>
</organism>
<dbReference type="Proteomes" id="UP001213799">
    <property type="component" value="Unassembled WGS sequence"/>
</dbReference>
<accession>A0AAD6EFL2</accession>
<feature type="compositionally biased region" description="Basic and acidic residues" evidence="1">
    <location>
        <begin position="1"/>
        <end position="16"/>
    </location>
</feature>
<dbReference type="GeneID" id="81582159"/>